<dbReference type="OrthoDB" id="7632471at2"/>
<name>A0A399QZE6_9PROT</name>
<feature type="signal peptide" evidence="2">
    <location>
        <begin position="1"/>
        <end position="20"/>
    </location>
</feature>
<proteinExistence type="predicted"/>
<comment type="caution">
    <text evidence="3">The sequence shown here is derived from an EMBL/GenBank/DDBJ whole genome shotgun (WGS) entry which is preliminary data.</text>
</comment>
<keyword evidence="2" id="KW-0732">Signal</keyword>
<keyword evidence="4" id="KW-1185">Reference proteome</keyword>
<evidence type="ECO:0000313" key="3">
    <source>
        <dbReference type="EMBL" id="RIJ23505.1"/>
    </source>
</evidence>
<dbReference type="Proteomes" id="UP000265431">
    <property type="component" value="Unassembled WGS sequence"/>
</dbReference>
<sequence length="99" mass="10573">MKFKFAIAFTALAAAGFSAAAQEAQTYPTEVPNLSQCIERAGADGEATQEELDNCINSNLGEVRAAMPDVTMDTPDETPYRMNDAMTGETAEGDTEEES</sequence>
<evidence type="ECO:0000256" key="1">
    <source>
        <dbReference type="SAM" id="MobiDB-lite"/>
    </source>
</evidence>
<gene>
    <name evidence="3" type="ORF">D1224_04375</name>
</gene>
<dbReference type="RefSeq" id="WP_119378694.1">
    <property type="nucleotide sequence ID" value="NZ_QWGB01000005.1"/>
</dbReference>
<dbReference type="EMBL" id="QWGB01000005">
    <property type="protein sequence ID" value="RIJ23505.1"/>
    <property type="molecule type" value="Genomic_DNA"/>
</dbReference>
<dbReference type="AlphaFoldDB" id="A0A399QZE6"/>
<evidence type="ECO:0000256" key="2">
    <source>
        <dbReference type="SAM" id="SignalP"/>
    </source>
</evidence>
<feature type="chain" id="PRO_5017251562" evidence="2">
    <location>
        <begin position="21"/>
        <end position="99"/>
    </location>
</feature>
<reference evidence="3 4" key="1">
    <citation type="submission" date="2018-08" db="EMBL/GenBank/DDBJ databases">
        <title>Henriciella mobilis sp. nov., isolated from seawater.</title>
        <authorList>
            <person name="Cheng H."/>
            <person name="Wu Y.-H."/>
            <person name="Xu X.-W."/>
            <person name="Guo L.-L."/>
        </authorList>
    </citation>
    <scope>NUCLEOTIDE SEQUENCE [LARGE SCALE GENOMIC DNA]</scope>
    <source>
        <strain evidence="3 4">CCUG66934</strain>
    </source>
</reference>
<accession>A0A399QZE6</accession>
<feature type="region of interest" description="Disordered" evidence="1">
    <location>
        <begin position="66"/>
        <end position="99"/>
    </location>
</feature>
<evidence type="ECO:0000313" key="4">
    <source>
        <dbReference type="Proteomes" id="UP000265431"/>
    </source>
</evidence>
<organism evidence="3 4">
    <name type="scientific">Henriciella barbarensis</name>
    <dbReference type="NCBI Taxonomy" id="86342"/>
    <lineage>
        <taxon>Bacteria</taxon>
        <taxon>Pseudomonadati</taxon>
        <taxon>Pseudomonadota</taxon>
        <taxon>Alphaproteobacteria</taxon>
        <taxon>Hyphomonadales</taxon>
        <taxon>Hyphomonadaceae</taxon>
        <taxon>Henriciella</taxon>
    </lineage>
</organism>
<protein>
    <submittedName>
        <fullName evidence="3">Uncharacterized protein</fullName>
    </submittedName>
</protein>